<feature type="region of interest" description="Disordered" evidence="1">
    <location>
        <begin position="1"/>
        <end position="52"/>
    </location>
</feature>
<gene>
    <name evidence="2" type="ORF">CYCCA115_LOCUS8457</name>
</gene>
<feature type="compositionally biased region" description="Acidic residues" evidence="1">
    <location>
        <begin position="19"/>
        <end position="51"/>
    </location>
</feature>
<dbReference type="Proteomes" id="UP001295423">
    <property type="component" value="Unassembled WGS sequence"/>
</dbReference>
<evidence type="ECO:0000256" key="1">
    <source>
        <dbReference type="SAM" id="MobiDB-lite"/>
    </source>
</evidence>
<sequence>MDDEAKKNKTDQNTSSSSDSEDDEGSTQFSVDDESSEDNTAGDDYDSDMEDGYSFSAHETEVREIAALRKKDLQNPSQFSYEGDFTAEIAEEMIRTFRHFASKGIFWVCLYIETGFEGGDDARRRFFKVLQVANRASLFEDITIDMYDIGNEFCPSGHLQIHPSFEDSNRLKGVHLECFHFDSRSIQLLCRVLTQSKSLCTLGMTKCGNIDDPLLCEALVNSNISNLIIDCNDLGDVSIANTVQALMGHRTLKELLVLKCRHTAVLLDSVTTLLTSKSCRLTHFRIGNPLFPNKSDSVPIQSILQWIRKNKSLQSIAIHCPLSGDRPFLKLLGSVALHPKLQRVDVDHRDITMQDLQEARALPRFQRRFEIGRIGSNQTVGPYQAALKDFLDVHPEIVLRNVCYNAEPIKHANFLNHSGRYLVGRRIPLGLWPLVLARIENWVQNYLMGYLGLRYRSFISGYDKYGKNLRIYKADAIYHLLHGPAFAGSPIADDNSAPKSTKKRRIESNTKSPTTCSTSPFRKVRTK</sequence>
<feature type="compositionally biased region" description="Basic and acidic residues" evidence="1">
    <location>
        <begin position="1"/>
        <end position="10"/>
    </location>
</feature>
<proteinExistence type="predicted"/>
<evidence type="ECO:0000313" key="2">
    <source>
        <dbReference type="EMBL" id="CAJ1943471.1"/>
    </source>
</evidence>
<dbReference type="EMBL" id="CAKOGP040001113">
    <property type="protein sequence ID" value="CAJ1943471.1"/>
    <property type="molecule type" value="Genomic_DNA"/>
</dbReference>
<comment type="caution">
    <text evidence="2">The sequence shown here is derived from an EMBL/GenBank/DDBJ whole genome shotgun (WGS) entry which is preliminary data.</text>
</comment>
<feature type="compositionally biased region" description="Polar residues" evidence="1">
    <location>
        <begin position="509"/>
        <end position="520"/>
    </location>
</feature>
<organism evidence="2 3">
    <name type="scientific">Cylindrotheca closterium</name>
    <dbReference type="NCBI Taxonomy" id="2856"/>
    <lineage>
        <taxon>Eukaryota</taxon>
        <taxon>Sar</taxon>
        <taxon>Stramenopiles</taxon>
        <taxon>Ochrophyta</taxon>
        <taxon>Bacillariophyta</taxon>
        <taxon>Bacillariophyceae</taxon>
        <taxon>Bacillariophycidae</taxon>
        <taxon>Bacillariales</taxon>
        <taxon>Bacillariaceae</taxon>
        <taxon>Cylindrotheca</taxon>
    </lineage>
</organism>
<keyword evidence="3" id="KW-1185">Reference proteome</keyword>
<dbReference type="Gene3D" id="3.80.10.10">
    <property type="entry name" value="Ribonuclease Inhibitor"/>
    <property type="match status" value="1"/>
</dbReference>
<dbReference type="InterPro" id="IPR032675">
    <property type="entry name" value="LRR_dom_sf"/>
</dbReference>
<evidence type="ECO:0000313" key="3">
    <source>
        <dbReference type="Proteomes" id="UP001295423"/>
    </source>
</evidence>
<dbReference type="SUPFAM" id="SSF52047">
    <property type="entry name" value="RNI-like"/>
    <property type="match status" value="1"/>
</dbReference>
<accession>A0AAD2CQV0</accession>
<protein>
    <submittedName>
        <fullName evidence="2">Uncharacterized protein</fullName>
    </submittedName>
</protein>
<reference evidence="2" key="1">
    <citation type="submission" date="2023-08" db="EMBL/GenBank/DDBJ databases">
        <authorList>
            <person name="Audoor S."/>
            <person name="Bilcke G."/>
        </authorList>
    </citation>
    <scope>NUCLEOTIDE SEQUENCE</scope>
</reference>
<dbReference type="AlphaFoldDB" id="A0AAD2CQV0"/>
<name>A0AAD2CQV0_9STRA</name>
<feature type="region of interest" description="Disordered" evidence="1">
    <location>
        <begin position="492"/>
        <end position="527"/>
    </location>
</feature>